<comment type="caution">
    <text evidence="4">The sequence shown here is derived from an EMBL/GenBank/DDBJ whole genome shotgun (WGS) entry which is preliminary data.</text>
</comment>
<dbReference type="GO" id="GO:0000160">
    <property type="term" value="P:phosphorelay signal transduction system"/>
    <property type="evidence" value="ECO:0007669"/>
    <property type="project" value="InterPro"/>
</dbReference>
<name>A0A5C8FXY6_9SPIR</name>
<evidence type="ECO:0000313" key="5">
    <source>
        <dbReference type="Proteomes" id="UP000324574"/>
    </source>
</evidence>
<dbReference type="PROSITE" id="PS50110">
    <property type="entry name" value="RESPONSE_REGULATORY"/>
    <property type="match status" value="1"/>
</dbReference>
<dbReference type="EMBL" id="SAYG01000002">
    <property type="protein sequence ID" value="TXJ46648.1"/>
    <property type="molecule type" value="Genomic_DNA"/>
</dbReference>
<dbReference type="SMART" id="SM00448">
    <property type="entry name" value="REC"/>
    <property type="match status" value="1"/>
</dbReference>
<reference evidence="4 5" key="1">
    <citation type="journal article" date="1992" name="Lakartidningen">
        <title>[Penicillin V and not amoxicillin is the first choice preparation in acute otitis].</title>
        <authorList>
            <person name="Kamme C."/>
            <person name="Lundgren K."/>
            <person name="Prellner K."/>
        </authorList>
    </citation>
    <scope>NUCLEOTIDE SEQUENCE [LARGE SCALE GENOMIC DNA]</scope>
    <source>
        <strain evidence="4 5">PC3714II</strain>
    </source>
</reference>
<sequence>MINGKPLILAVDDEENIRNLITYTFEEHNLEVMTAENGKAAITILENNPIDVIITDLLMPTMTGLALIREMKKRKSAIPIIIITAYGNTEMVKEIIAEGVFRLIEKPLDFDILVPIVQDAIENKNKNKNSK</sequence>
<dbReference type="InterPro" id="IPR011006">
    <property type="entry name" value="CheY-like_superfamily"/>
</dbReference>
<dbReference type="InterPro" id="IPR050595">
    <property type="entry name" value="Bact_response_regulator"/>
</dbReference>
<dbReference type="InterPro" id="IPR001789">
    <property type="entry name" value="Sig_transdc_resp-reg_receiver"/>
</dbReference>
<evidence type="ECO:0000313" key="4">
    <source>
        <dbReference type="EMBL" id="TXJ46648.1"/>
    </source>
</evidence>
<accession>A0A5C8FXY6</accession>
<protein>
    <submittedName>
        <fullName evidence="4">Response regulator</fullName>
    </submittedName>
</protein>
<feature type="domain" description="Response regulatory" evidence="3">
    <location>
        <begin position="7"/>
        <end position="121"/>
    </location>
</feature>
<evidence type="ECO:0000259" key="3">
    <source>
        <dbReference type="PROSITE" id="PS50110"/>
    </source>
</evidence>
<gene>
    <name evidence="4" type="ORF">EPJ70_00430</name>
</gene>
<evidence type="ECO:0000256" key="2">
    <source>
        <dbReference type="PROSITE-ProRule" id="PRU00169"/>
    </source>
</evidence>
<organism evidence="4 5">
    <name type="scientific">Brachyspira aalborgi</name>
    <dbReference type="NCBI Taxonomy" id="29522"/>
    <lineage>
        <taxon>Bacteria</taxon>
        <taxon>Pseudomonadati</taxon>
        <taxon>Spirochaetota</taxon>
        <taxon>Spirochaetia</taxon>
        <taxon>Brachyspirales</taxon>
        <taxon>Brachyspiraceae</taxon>
        <taxon>Brachyspira</taxon>
    </lineage>
</organism>
<dbReference type="Pfam" id="PF00072">
    <property type="entry name" value="Response_reg"/>
    <property type="match status" value="1"/>
</dbReference>
<dbReference type="SUPFAM" id="SSF52172">
    <property type="entry name" value="CheY-like"/>
    <property type="match status" value="1"/>
</dbReference>
<dbReference type="Gene3D" id="3.40.50.2300">
    <property type="match status" value="1"/>
</dbReference>
<dbReference type="Proteomes" id="UP000324574">
    <property type="component" value="Unassembled WGS sequence"/>
</dbReference>
<dbReference type="AlphaFoldDB" id="A0A5C8FXY6"/>
<keyword evidence="1 2" id="KW-0597">Phosphoprotein</keyword>
<evidence type="ECO:0000256" key="1">
    <source>
        <dbReference type="ARBA" id="ARBA00022553"/>
    </source>
</evidence>
<feature type="modified residue" description="4-aspartylphosphate" evidence="2">
    <location>
        <position position="56"/>
    </location>
</feature>
<proteinExistence type="predicted"/>
<dbReference type="PANTHER" id="PTHR44591">
    <property type="entry name" value="STRESS RESPONSE REGULATOR PROTEIN 1"/>
    <property type="match status" value="1"/>
</dbReference>
<dbReference type="RefSeq" id="WP_147525571.1">
    <property type="nucleotide sequence ID" value="NZ_CAUDFA010000085.1"/>
</dbReference>
<dbReference type="PANTHER" id="PTHR44591:SF3">
    <property type="entry name" value="RESPONSE REGULATORY DOMAIN-CONTAINING PROTEIN"/>
    <property type="match status" value="1"/>
</dbReference>